<dbReference type="EMBL" id="MVGT01001150">
    <property type="protein sequence ID" value="OVA13351.1"/>
    <property type="molecule type" value="Genomic_DNA"/>
</dbReference>
<organism evidence="2 3">
    <name type="scientific">Macleaya cordata</name>
    <name type="common">Five-seeded plume-poppy</name>
    <name type="synonym">Bocconia cordata</name>
    <dbReference type="NCBI Taxonomy" id="56857"/>
    <lineage>
        <taxon>Eukaryota</taxon>
        <taxon>Viridiplantae</taxon>
        <taxon>Streptophyta</taxon>
        <taxon>Embryophyta</taxon>
        <taxon>Tracheophyta</taxon>
        <taxon>Spermatophyta</taxon>
        <taxon>Magnoliopsida</taxon>
        <taxon>Ranunculales</taxon>
        <taxon>Papaveraceae</taxon>
        <taxon>Papaveroideae</taxon>
        <taxon>Macleaya</taxon>
    </lineage>
</organism>
<evidence type="ECO:0000313" key="3">
    <source>
        <dbReference type="Proteomes" id="UP000195402"/>
    </source>
</evidence>
<dbReference type="Proteomes" id="UP000195402">
    <property type="component" value="Unassembled WGS sequence"/>
</dbReference>
<feature type="compositionally biased region" description="Basic and acidic residues" evidence="1">
    <location>
        <begin position="433"/>
        <end position="443"/>
    </location>
</feature>
<feature type="compositionally biased region" description="Low complexity" evidence="1">
    <location>
        <begin position="126"/>
        <end position="139"/>
    </location>
</feature>
<dbReference type="InParanoid" id="A0A200QSC2"/>
<dbReference type="FunCoup" id="A0A200QSC2">
    <property type="interactions" value="585"/>
</dbReference>
<keyword evidence="3" id="KW-1185">Reference proteome</keyword>
<dbReference type="InterPro" id="IPR039615">
    <property type="entry name" value="PKS"/>
</dbReference>
<proteinExistence type="predicted"/>
<evidence type="ECO:0000313" key="2">
    <source>
        <dbReference type="EMBL" id="OVA13351.1"/>
    </source>
</evidence>
<name>A0A200QSC2_MACCD</name>
<dbReference type="AlphaFoldDB" id="A0A200QSC2"/>
<comment type="caution">
    <text evidence="2">The sequence shown here is derived from an EMBL/GenBank/DDBJ whole genome shotgun (WGS) entry which is preliminary data.</text>
</comment>
<feature type="compositionally biased region" description="Basic and acidic residues" evidence="1">
    <location>
        <begin position="235"/>
        <end position="245"/>
    </location>
</feature>
<feature type="region of interest" description="Disordered" evidence="1">
    <location>
        <begin position="97"/>
        <end position="172"/>
    </location>
</feature>
<gene>
    <name evidence="2" type="ORF">BVC80_285g79</name>
</gene>
<feature type="region of interest" description="Disordered" evidence="1">
    <location>
        <begin position="433"/>
        <end position="455"/>
    </location>
</feature>
<sequence>MANATLTSPCKTNQSETLAYEESSTHLRAASVSLYLNNSNQTFVLKNTGNPSPTIGTPKDHHYHMDLGRKKTHEDGEISVFTAEKYFNGGINEKTRIMDKGGRKHLHRKDDKVDQQSVKQKIKPRNSSLSSEAGSNSQNTLLSKSLKDWSPSKQSDKPEIKPRNPSLSSPIWKDWSLSEQKKVNAKRFFNSFGCKCTCTDEKSVDITKEKVGENKNSSNSCSKNVDNGGVDDDKEITKAANDIDQHPVSLVQNKHTQPESSSKEEISSQKFDNLGLGLQGKECFNLQVLNSEVGNVTVVEEKARKSLEVFGSPILDKDVHVPPSRVMEIPKILGSSGMFYDVESDSSSDLFEIKNLSHNFSTLSDNDEPKMAGIIKNPKNAILTSTTTTKTTIAKTSINKKMQRHRDSMLLSCRSHKAVKVVGNTYRIAEKAKSDPQMHRRSDSVTPMSEYKTDQAKVRSFKTERVRHSLARKSFS</sequence>
<dbReference type="GO" id="GO:0009638">
    <property type="term" value="P:phototropism"/>
    <property type="evidence" value="ECO:0007669"/>
    <property type="project" value="InterPro"/>
</dbReference>
<evidence type="ECO:0000256" key="1">
    <source>
        <dbReference type="SAM" id="MobiDB-lite"/>
    </source>
</evidence>
<reference evidence="2 3" key="1">
    <citation type="journal article" date="2017" name="Mol. Plant">
        <title>The Genome of Medicinal Plant Macleaya cordata Provides New Insights into Benzylisoquinoline Alkaloids Metabolism.</title>
        <authorList>
            <person name="Liu X."/>
            <person name="Liu Y."/>
            <person name="Huang P."/>
            <person name="Ma Y."/>
            <person name="Qing Z."/>
            <person name="Tang Q."/>
            <person name="Cao H."/>
            <person name="Cheng P."/>
            <person name="Zheng Y."/>
            <person name="Yuan Z."/>
            <person name="Zhou Y."/>
            <person name="Liu J."/>
            <person name="Tang Z."/>
            <person name="Zhuo Y."/>
            <person name="Zhang Y."/>
            <person name="Yu L."/>
            <person name="Huang J."/>
            <person name="Yang P."/>
            <person name="Peng Q."/>
            <person name="Zhang J."/>
            <person name="Jiang W."/>
            <person name="Zhang Z."/>
            <person name="Lin K."/>
            <person name="Ro D.K."/>
            <person name="Chen X."/>
            <person name="Xiong X."/>
            <person name="Shang Y."/>
            <person name="Huang S."/>
            <person name="Zeng J."/>
        </authorList>
    </citation>
    <scope>NUCLEOTIDE SEQUENCE [LARGE SCALE GENOMIC DNA]</scope>
    <source>
        <strain evidence="3">cv. BLH2017</strain>
        <tissue evidence="2">Root</tissue>
    </source>
</reference>
<accession>A0A200QSC2</accession>
<protein>
    <submittedName>
        <fullName evidence="2">Uncharacterized protein</fullName>
    </submittedName>
</protein>
<dbReference type="OrthoDB" id="1916150at2759"/>
<dbReference type="PANTHER" id="PTHR33781:SF4">
    <property type="entry name" value="PROTEIN PHYTOCHROME KINASE SUBSTRATE 1"/>
    <property type="match status" value="1"/>
</dbReference>
<feature type="region of interest" description="Disordered" evidence="1">
    <location>
        <begin position="210"/>
        <end position="268"/>
    </location>
</feature>
<dbReference type="OMA" id="FGCKCTC"/>
<feature type="compositionally biased region" description="Low complexity" evidence="1">
    <location>
        <begin position="214"/>
        <end position="224"/>
    </location>
</feature>
<dbReference type="PANTHER" id="PTHR33781">
    <property type="entry name" value="PROTEIN PHYTOCHROME KINASE SUBSTRATE 1-RELATED"/>
    <property type="match status" value="1"/>
</dbReference>